<dbReference type="InterPro" id="IPR036162">
    <property type="entry name" value="Resolvase-like_N_sf"/>
</dbReference>
<dbReference type="SUPFAM" id="SSF53041">
    <property type="entry name" value="Resolvase-like"/>
    <property type="match status" value="1"/>
</dbReference>
<evidence type="ECO:0000259" key="3">
    <source>
        <dbReference type="PROSITE" id="PS51736"/>
    </source>
</evidence>
<feature type="domain" description="Resolvase/invertase-type recombinase catalytic" evidence="3">
    <location>
        <begin position="8"/>
        <end position="160"/>
    </location>
</feature>
<dbReference type="InterPro" id="IPR050639">
    <property type="entry name" value="SSR_resolvase"/>
</dbReference>
<dbReference type="PROSITE" id="PS51736">
    <property type="entry name" value="RECOMBINASES_3"/>
    <property type="match status" value="1"/>
</dbReference>
<evidence type="ECO:0000256" key="2">
    <source>
        <dbReference type="ARBA" id="ARBA00023172"/>
    </source>
</evidence>
<accession>A0A6P0DJK6</accession>
<reference evidence="4 5" key="1">
    <citation type="submission" date="2020-01" db="EMBL/GenBank/DDBJ databases">
        <title>Rhizobium genotypes associated with high levels of biological nitrogen fixation by grain legumes in a temperate-maritime cropping system.</title>
        <authorList>
            <person name="Maluk M."/>
            <person name="Francesc Ferrando Molina F."/>
            <person name="Lopez Del Egido L."/>
            <person name="Lafos M."/>
            <person name="Langarica-Fuentes A."/>
            <person name="Gebre Yohannes G."/>
            <person name="Young M.W."/>
            <person name="Martin P."/>
            <person name="Gantlett R."/>
            <person name="Kenicer G."/>
            <person name="Hawes C."/>
            <person name="Begg G.S."/>
            <person name="Quilliam R.S."/>
            <person name="Squire G.R."/>
            <person name="Poole P.S."/>
            <person name="Young P.W."/>
            <person name="Iannetta P.M."/>
            <person name="James E.K."/>
        </authorList>
    </citation>
    <scope>NUCLEOTIDE SEQUENCE [LARGE SCALE GENOMIC DNA]</scope>
    <source>
        <strain evidence="4 5">JHI944</strain>
    </source>
</reference>
<evidence type="ECO:0000313" key="4">
    <source>
        <dbReference type="EMBL" id="NEK53228.1"/>
    </source>
</evidence>
<dbReference type="PANTHER" id="PTHR30461">
    <property type="entry name" value="DNA-INVERTASE FROM LAMBDOID PROPHAGE"/>
    <property type="match status" value="1"/>
</dbReference>
<dbReference type="InterPro" id="IPR006119">
    <property type="entry name" value="Resolv_N"/>
</dbReference>
<dbReference type="PANTHER" id="PTHR30461:SF2">
    <property type="entry name" value="SERINE RECOMBINASE PINE-RELATED"/>
    <property type="match status" value="1"/>
</dbReference>
<dbReference type="GO" id="GO:0003677">
    <property type="term" value="F:DNA binding"/>
    <property type="evidence" value="ECO:0007669"/>
    <property type="project" value="UniProtKB-KW"/>
</dbReference>
<sequence length="234" mass="25661">MSNRGNIKAVAYLRTSSAANVGQDKDSERRQREAIDAFAKRSGIAIVDEFYDAAVSGADPIETRPGFAALLDRIESNGVRTVIVEDASRFARNVLVQELGILALIARGVTVLTSSGDDLTNTDDEFKVAMRQIAGTFAQLEKARLVRKLKAARERKHRETGKKVGGRKNYAEIEGGSEMIALARKLHRYPVNGKRRSLNEVADALAEAGYLSSAGTRFTRAAVTRMLERKPEPK</sequence>
<protein>
    <submittedName>
        <fullName evidence="4">Recombinase family protein</fullName>
    </submittedName>
</protein>
<dbReference type="SMART" id="SM00857">
    <property type="entry name" value="Resolvase"/>
    <property type="match status" value="1"/>
</dbReference>
<organism evidence="4 5">
    <name type="scientific">Rhizobium leguminosarum</name>
    <dbReference type="NCBI Taxonomy" id="384"/>
    <lineage>
        <taxon>Bacteria</taxon>
        <taxon>Pseudomonadati</taxon>
        <taxon>Pseudomonadota</taxon>
        <taxon>Alphaproteobacteria</taxon>
        <taxon>Hyphomicrobiales</taxon>
        <taxon>Rhizobiaceae</taxon>
        <taxon>Rhizobium/Agrobacterium group</taxon>
        <taxon>Rhizobium</taxon>
    </lineage>
</organism>
<dbReference type="RefSeq" id="WP_164000151.1">
    <property type="nucleotide sequence ID" value="NZ_WXXP01000013.1"/>
</dbReference>
<evidence type="ECO:0000313" key="5">
    <source>
        <dbReference type="Proteomes" id="UP000471409"/>
    </source>
</evidence>
<keyword evidence="2" id="KW-0233">DNA recombination</keyword>
<comment type="caution">
    <text evidence="4">The sequence shown here is derived from an EMBL/GenBank/DDBJ whole genome shotgun (WGS) entry which is preliminary data.</text>
</comment>
<proteinExistence type="predicted"/>
<dbReference type="Proteomes" id="UP000471409">
    <property type="component" value="Unassembled WGS sequence"/>
</dbReference>
<dbReference type="AlphaFoldDB" id="A0A6P0DJK6"/>
<dbReference type="CDD" id="cd00338">
    <property type="entry name" value="Ser_Recombinase"/>
    <property type="match status" value="1"/>
</dbReference>
<dbReference type="Gene3D" id="3.40.50.1390">
    <property type="entry name" value="Resolvase, N-terminal catalytic domain"/>
    <property type="match status" value="1"/>
</dbReference>
<dbReference type="GO" id="GO:0000150">
    <property type="term" value="F:DNA strand exchange activity"/>
    <property type="evidence" value="ECO:0007669"/>
    <property type="project" value="InterPro"/>
</dbReference>
<dbReference type="Pfam" id="PF00239">
    <property type="entry name" value="Resolvase"/>
    <property type="match status" value="1"/>
</dbReference>
<gene>
    <name evidence="4" type="ORF">GUK36_27795</name>
</gene>
<evidence type="ECO:0000256" key="1">
    <source>
        <dbReference type="ARBA" id="ARBA00023125"/>
    </source>
</evidence>
<dbReference type="EMBL" id="WXXP01000013">
    <property type="protein sequence ID" value="NEK53228.1"/>
    <property type="molecule type" value="Genomic_DNA"/>
</dbReference>
<name>A0A6P0DJK6_RHILE</name>
<keyword evidence="1" id="KW-0238">DNA-binding</keyword>